<dbReference type="EMBL" id="GBXM01107356">
    <property type="protein sequence ID" value="JAH01221.1"/>
    <property type="molecule type" value="Transcribed_RNA"/>
</dbReference>
<reference evidence="1" key="1">
    <citation type="submission" date="2014-11" db="EMBL/GenBank/DDBJ databases">
        <authorList>
            <person name="Amaro Gonzalez C."/>
        </authorList>
    </citation>
    <scope>NUCLEOTIDE SEQUENCE</scope>
</reference>
<organism evidence="1">
    <name type="scientific">Anguilla anguilla</name>
    <name type="common">European freshwater eel</name>
    <name type="synonym">Muraena anguilla</name>
    <dbReference type="NCBI Taxonomy" id="7936"/>
    <lineage>
        <taxon>Eukaryota</taxon>
        <taxon>Metazoa</taxon>
        <taxon>Chordata</taxon>
        <taxon>Craniata</taxon>
        <taxon>Vertebrata</taxon>
        <taxon>Euteleostomi</taxon>
        <taxon>Actinopterygii</taxon>
        <taxon>Neopterygii</taxon>
        <taxon>Teleostei</taxon>
        <taxon>Anguilliformes</taxon>
        <taxon>Anguillidae</taxon>
        <taxon>Anguilla</taxon>
    </lineage>
</organism>
<reference evidence="1" key="2">
    <citation type="journal article" date="2015" name="Fish Shellfish Immunol.">
        <title>Early steps in the European eel (Anguilla anguilla)-Vibrio vulnificus interaction in the gills: Role of the RtxA13 toxin.</title>
        <authorList>
            <person name="Callol A."/>
            <person name="Pajuelo D."/>
            <person name="Ebbesson L."/>
            <person name="Teles M."/>
            <person name="MacKenzie S."/>
            <person name="Amaro C."/>
        </authorList>
    </citation>
    <scope>NUCLEOTIDE SEQUENCE</scope>
</reference>
<accession>A0A0E9P968</accession>
<protein>
    <submittedName>
        <fullName evidence="1">Uncharacterized protein</fullName>
    </submittedName>
</protein>
<name>A0A0E9P968_ANGAN</name>
<sequence>MACDVLELNCPQWVVSLCRCPKSASVLTKQLGNKVNKIKIKNKKRSGP</sequence>
<dbReference type="AlphaFoldDB" id="A0A0E9P968"/>
<proteinExistence type="predicted"/>
<evidence type="ECO:0000313" key="1">
    <source>
        <dbReference type="EMBL" id="JAH01221.1"/>
    </source>
</evidence>